<dbReference type="GO" id="GO:0009055">
    <property type="term" value="F:electron transfer activity"/>
    <property type="evidence" value="ECO:0007669"/>
    <property type="project" value="InterPro"/>
</dbReference>
<comment type="subcellular location">
    <subcellularLocation>
        <location evidence="1">Membrane</location>
    </subcellularLocation>
</comment>
<evidence type="ECO:0000256" key="9">
    <source>
        <dbReference type="PIRSR" id="PIRSR602326-1"/>
    </source>
</evidence>
<dbReference type="PROSITE" id="PS51007">
    <property type="entry name" value="CYTC"/>
    <property type="match status" value="1"/>
</dbReference>
<comment type="caution">
    <text evidence="13">The sequence shown here is derived from an EMBL/GenBank/DDBJ whole genome shotgun (WGS) entry which is preliminary data.</text>
</comment>
<dbReference type="PANTHER" id="PTHR10266:SF3">
    <property type="entry name" value="CYTOCHROME C1, HEME PROTEIN, MITOCHONDRIAL"/>
    <property type="match status" value="1"/>
</dbReference>
<evidence type="ECO:0000256" key="4">
    <source>
        <dbReference type="ARBA" id="ARBA00022692"/>
    </source>
</evidence>
<evidence type="ECO:0000256" key="3">
    <source>
        <dbReference type="ARBA" id="ARBA00022617"/>
    </source>
</evidence>
<evidence type="ECO:0000259" key="12">
    <source>
        <dbReference type="PROSITE" id="PS51007"/>
    </source>
</evidence>
<dbReference type="SUPFAM" id="SSF46626">
    <property type="entry name" value="Cytochrome c"/>
    <property type="match status" value="1"/>
</dbReference>
<keyword evidence="4 10" id="KW-0812">Transmembrane</keyword>
<keyword evidence="5 9" id="KW-0479">Metal-binding</keyword>
<keyword evidence="6 10" id="KW-1133">Transmembrane helix</keyword>
<dbReference type="AlphaFoldDB" id="A0A4R3J7N1"/>
<evidence type="ECO:0000313" key="13">
    <source>
        <dbReference type="EMBL" id="TCS60913.1"/>
    </source>
</evidence>
<evidence type="ECO:0000313" key="14">
    <source>
        <dbReference type="Proteomes" id="UP000295304"/>
    </source>
</evidence>
<accession>A0A4R3J7N1</accession>
<reference evidence="13 14" key="1">
    <citation type="submission" date="2019-03" db="EMBL/GenBank/DDBJ databases">
        <title>Genomic Encyclopedia of Type Strains, Phase IV (KMG-IV): sequencing the most valuable type-strain genomes for metagenomic binning, comparative biology and taxonomic classification.</title>
        <authorList>
            <person name="Goeker M."/>
        </authorList>
    </citation>
    <scope>NUCLEOTIDE SEQUENCE [LARGE SCALE GENOMIC DNA]</scope>
    <source>
        <strain evidence="13 14">DSM 101688</strain>
    </source>
</reference>
<sequence length="268" mass="29407">MRKLIFGAVAAMAIASGGFASGTALASEGGVDFPQENWSFKGIFGKFDRPALRRGAQVYLEVCSNCHSLSLLSYRNLEQIGFSKAEVKKIAAGFDVQDGPNDEGDMYTRPARPSDKFVAPFANEKAARAANNGAFPPDLSVIVKARKGGVDYIHALLTGFRDPPADFKLKDGMQYNLYFPGHQIGMPPPLDADSVEYADGTKATLEQESRDVTTFLAWAAEPELEARKRLGIKVMIYLFVLTSMLYVLKKRIWKRVCLDGSDQENPPA</sequence>
<dbReference type="GO" id="GO:0020037">
    <property type="term" value="F:heme binding"/>
    <property type="evidence" value="ECO:0007669"/>
    <property type="project" value="InterPro"/>
</dbReference>
<dbReference type="Gene3D" id="1.10.760.10">
    <property type="entry name" value="Cytochrome c-like domain"/>
    <property type="match status" value="1"/>
</dbReference>
<feature type="domain" description="Cytochrome c" evidence="12">
    <location>
        <begin position="50"/>
        <end position="180"/>
    </location>
</feature>
<keyword evidence="11" id="KW-0732">Signal</keyword>
<feature type="binding site" description="covalent" evidence="9">
    <location>
        <position position="67"/>
    </location>
    <ligand>
        <name>heme c</name>
        <dbReference type="ChEBI" id="CHEBI:61717"/>
    </ligand>
</feature>
<proteinExistence type="predicted"/>
<keyword evidence="14" id="KW-1185">Reference proteome</keyword>
<keyword evidence="7 9" id="KW-0408">Iron</keyword>
<dbReference type="Proteomes" id="UP000295304">
    <property type="component" value="Unassembled WGS sequence"/>
</dbReference>
<feature type="chain" id="PRO_5020745871" description="Cytochrome c1" evidence="11">
    <location>
        <begin position="27"/>
        <end position="268"/>
    </location>
</feature>
<organism evidence="13 14">
    <name type="scientific">Varunaivibrio sulfuroxidans</name>
    <dbReference type="NCBI Taxonomy" id="1773489"/>
    <lineage>
        <taxon>Bacteria</taxon>
        <taxon>Pseudomonadati</taxon>
        <taxon>Pseudomonadota</taxon>
        <taxon>Alphaproteobacteria</taxon>
        <taxon>Rhodospirillales</taxon>
        <taxon>Magnetovibrionaceae</taxon>
        <taxon>Varunaivibrio</taxon>
    </lineage>
</organism>
<evidence type="ECO:0000256" key="10">
    <source>
        <dbReference type="SAM" id="Phobius"/>
    </source>
</evidence>
<evidence type="ECO:0000256" key="5">
    <source>
        <dbReference type="ARBA" id="ARBA00022723"/>
    </source>
</evidence>
<evidence type="ECO:0000256" key="11">
    <source>
        <dbReference type="SAM" id="SignalP"/>
    </source>
</evidence>
<feature type="binding site" description="covalent" evidence="9">
    <location>
        <position position="186"/>
    </location>
    <ligand>
        <name>heme c</name>
        <dbReference type="ChEBI" id="CHEBI:61717"/>
    </ligand>
</feature>
<feature type="binding site" description="covalent" evidence="9">
    <location>
        <position position="63"/>
    </location>
    <ligand>
        <name>heme c</name>
        <dbReference type="ChEBI" id="CHEBI:61717"/>
    </ligand>
</feature>
<keyword evidence="8 10" id="KW-0472">Membrane</keyword>
<evidence type="ECO:0000256" key="6">
    <source>
        <dbReference type="ARBA" id="ARBA00022989"/>
    </source>
</evidence>
<dbReference type="InterPro" id="IPR009056">
    <property type="entry name" value="Cyt_c-like_dom"/>
</dbReference>
<evidence type="ECO:0000256" key="7">
    <source>
        <dbReference type="ARBA" id="ARBA00023004"/>
    </source>
</evidence>
<gene>
    <name evidence="13" type="ORF">EDD55_10973</name>
</gene>
<dbReference type="InterPro" id="IPR036909">
    <property type="entry name" value="Cyt_c-like_dom_sf"/>
</dbReference>
<dbReference type="Pfam" id="PF02167">
    <property type="entry name" value="Cytochrom_C1"/>
    <property type="match status" value="1"/>
</dbReference>
<dbReference type="InterPro" id="IPR002326">
    <property type="entry name" value="Cyt_c1"/>
</dbReference>
<evidence type="ECO:0000256" key="8">
    <source>
        <dbReference type="ARBA" id="ARBA00023136"/>
    </source>
</evidence>
<dbReference type="PRINTS" id="PR00603">
    <property type="entry name" value="CYTOCHROMEC1"/>
</dbReference>
<protein>
    <recommendedName>
        <fullName evidence="2">Cytochrome c1</fullName>
    </recommendedName>
</protein>
<keyword evidence="3 9" id="KW-0349">Heme</keyword>
<dbReference type="FunFam" id="1.10.760.10:FF:000011">
    <property type="entry name" value="Cytochrome c1, putative"/>
    <property type="match status" value="1"/>
</dbReference>
<feature type="transmembrane region" description="Helical" evidence="10">
    <location>
        <begin position="230"/>
        <end position="248"/>
    </location>
</feature>
<comment type="cofactor">
    <cofactor evidence="9">
        <name>heme c</name>
        <dbReference type="ChEBI" id="CHEBI:61717"/>
    </cofactor>
    <text evidence="9">Binds 1 heme c group covalently per subunit.</text>
</comment>
<feature type="binding site" description="covalent" evidence="9">
    <location>
        <position position="66"/>
    </location>
    <ligand>
        <name>heme c</name>
        <dbReference type="ChEBI" id="CHEBI:61717"/>
    </ligand>
</feature>
<dbReference type="PANTHER" id="PTHR10266">
    <property type="entry name" value="CYTOCHROME C1"/>
    <property type="match status" value="1"/>
</dbReference>
<dbReference type="EMBL" id="SLZW01000009">
    <property type="protein sequence ID" value="TCS60913.1"/>
    <property type="molecule type" value="Genomic_DNA"/>
</dbReference>
<evidence type="ECO:0000256" key="1">
    <source>
        <dbReference type="ARBA" id="ARBA00004370"/>
    </source>
</evidence>
<name>A0A4R3J7N1_9PROT</name>
<feature type="signal peptide" evidence="11">
    <location>
        <begin position="1"/>
        <end position="26"/>
    </location>
</feature>
<dbReference type="GO" id="GO:0046872">
    <property type="term" value="F:metal ion binding"/>
    <property type="evidence" value="ECO:0007669"/>
    <property type="project" value="UniProtKB-KW"/>
</dbReference>
<evidence type="ECO:0000256" key="2">
    <source>
        <dbReference type="ARBA" id="ARBA00016165"/>
    </source>
</evidence>
<dbReference type="GO" id="GO:0016020">
    <property type="term" value="C:membrane"/>
    <property type="evidence" value="ECO:0007669"/>
    <property type="project" value="UniProtKB-SubCell"/>
</dbReference>
<dbReference type="RefSeq" id="WP_165886375.1">
    <property type="nucleotide sequence ID" value="NZ_CP119676.1"/>
</dbReference>
<dbReference type="Gene3D" id="1.20.5.100">
    <property type="entry name" value="Cytochrome c1, transmembrane anchor, C-terminal"/>
    <property type="match status" value="1"/>
</dbReference>